<feature type="region of interest" description="Disordered" evidence="1">
    <location>
        <begin position="118"/>
        <end position="166"/>
    </location>
</feature>
<reference evidence="3" key="1">
    <citation type="journal article" date="2021" name="PeerJ">
        <title>Extensive microbial diversity within the chicken gut microbiome revealed by metagenomics and culture.</title>
        <authorList>
            <person name="Gilroy R."/>
            <person name="Ravi A."/>
            <person name="Getino M."/>
            <person name="Pursley I."/>
            <person name="Horton D.L."/>
            <person name="Alikhan N.F."/>
            <person name="Baker D."/>
            <person name="Gharbi K."/>
            <person name="Hall N."/>
            <person name="Watson M."/>
            <person name="Adriaenssens E.M."/>
            <person name="Foster-Nyarko E."/>
            <person name="Jarju S."/>
            <person name="Secka A."/>
            <person name="Antonio M."/>
            <person name="Oren A."/>
            <person name="Chaudhuri R.R."/>
            <person name="La Ragione R."/>
            <person name="Hildebrand F."/>
            <person name="Pallen M.J."/>
        </authorList>
    </citation>
    <scope>NUCLEOTIDE SEQUENCE</scope>
    <source>
        <strain evidence="3">ChiBcec16_6824</strain>
    </source>
</reference>
<reference evidence="3" key="2">
    <citation type="submission" date="2021-04" db="EMBL/GenBank/DDBJ databases">
        <authorList>
            <person name="Gilroy R."/>
        </authorList>
    </citation>
    <scope>NUCLEOTIDE SEQUENCE</scope>
    <source>
        <strain evidence="3">ChiBcec16_6824</strain>
    </source>
</reference>
<feature type="domain" description="Ribosomal protein eL8/eL30/eS12/Gadd45" evidence="2">
    <location>
        <begin position="5"/>
        <end position="88"/>
    </location>
</feature>
<protein>
    <submittedName>
        <fullName evidence="3">Ribosomal L7Ae/L30e/S12e/Gadd45 family protein</fullName>
    </submittedName>
</protein>
<dbReference type="Proteomes" id="UP000823868">
    <property type="component" value="Unassembled WGS sequence"/>
</dbReference>
<dbReference type="InterPro" id="IPR029064">
    <property type="entry name" value="Ribosomal_eL30-like_sf"/>
</dbReference>
<evidence type="ECO:0000313" key="4">
    <source>
        <dbReference type="Proteomes" id="UP000823868"/>
    </source>
</evidence>
<evidence type="ECO:0000313" key="3">
    <source>
        <dbReference type="EMBL" id="HIY20952.1"/>
    </source>
</evidence>
<sequence>MNSVLHLLGLARKGGNLAVGEDAVAEAVERRTARLLLVAVDASENTRERGAHSAEGIRVPCLTVPFSKEELGGALGRGTCAILALTDAGLAGAVAGGLARMDEAQYGEVAQHLRERARRTLQRQKKKRTQAKARAAAQRKPWASPPKEGPSGRKTRPGRPGQRRDG</sequence>
<dbReference type="AlphaFoldDB" id="A0A9D1Y8G2"/>
<dbReference type="SUPFAM" id="SSF55315">
    <property type="entry name" value="L30e-like"/>
    <property type="match status" value="1"/>
</dbReference>
<gene>
    <name evidence="3" type="ORF">H9841_03490</name>
</gene>
<dbReference type="Pfam" id="PF01248">
    <property type="entry name" value="Ribosomal_L7Ae"/>
    <property type="match status" value="1"/>
</dbReference>
<evidence type="ECO:0000256" key="1">
    <source>
        <dbReference type="SAM" id="MobiDB-lite"/>
    </source>
</evidence>
<dbReference type="EMBL" id="DXDX01000063">
    <property type="protein sequence ID" value="HIY20952.1"/>
    <property type="molecule type" value="Genomic_DNA"/>
</dbReference>
<comment type="caution">
    <text evidence="3">The sequence shown here is derived from an EMBL/GenBank/DDBJ whole genome shotgun (WGS) entry which is preliminary data.</text>
</comment>
<dbReference type="InterPro" id="IPR004038">
    <property type="entry name" value="Ribosomal_eL8/eL30/eS12/Gad45"/>
</dbReference>
<accession>A0A9D1Y8G2</accession>
<dbReference type="Gene3D" id="3.30.1330.30">
    <property type="match status" value="1"/>
</dbReference>
<feature type="compositionally biased region" description="Basic residues" evidence="1">
    <location>
        <begin position="118"/>
        <end position="131"/>
    </location>
</feature>
<proteinExistence type="predicted"/>
<evidence type="ECO:0000259" key="2">
    <source>
        <dbReference type="Pfam" id="PF01248"/>
    </source>
</evidence>
<name>A0A9D1Y8G2_9FIRM</name>
<organism evidence="3 4">
    <name type="scientific">Candidatus Flavonifractor merdigallinarum</name>
    <dbReference type="NCBI Taxonomy" id="2838589"/>
    <lineage>
        <taxon>Bacteria</taxon>
        <taxon>Bacillati</taxon>
        <taxon>Bacillota</taxon>
        <taxon>Clostridia</taxon>
        <taxon>Eubacteriales</taxon>
        <taxon>Oscillospiraceae</taxon>
        <taxon>Flavonifractor</taxon>
    </lineage>
</organism>